<dbReference type="Gene3D" id="3.40.190.80">
    <property type="match status" value="1"/>
</dbReference>
<feature type="binding site" evidence="9">
    <location>
        <position position="60"/>
    </location>
    <ligand>
        <name>Mg(2+)</name>
        <dbReference type="ChEBI" id="CHEBI:18420"/>
        <label>1</label>
        <note>catalytic</note>
    </ligand>
</feature>
<dbReference type="GO" id="GO:0006020">
    <property type="term" value="P:inositol metabolic process"/>
    <property type="evidence" value="ECO:0007669"/>
    <property type="project" value="TreeGrafter"/>
</dbReference>
<dbReference type="AlphaFoldDB" id="A0A182D1C3"/>
<protein>
    <recommendedName>
        <fullName evidence="5 10">Inositol-1-monophosphatase</fullName>
        <ecNumber evidence="4 10">3.1.3.25</ecNumber>
    </recommendedName>
</protein>
<reference evidence="11" key="1">
    <citation type="journal article" date="2015" name="Genome Announc.">
        <title>Complete Genome Sequence of the Bacteriochlorophyll b-Producing Photosynthetic Bacterium Blastochloris viridis.</title>
        <authorList>
            <person name="Tsukatani Y."/>
            <person name="Hirose Y."/>
            <person name="Harada J."/>
            <person name="Misawa N."/>
            <person name="Mori K."/>
            <person name="Inoue K."/>
            <person name="Tamiaki H."/>
        </authorList>
    </citation>
    <scope>NUCLEOTIDE SEQUENCE [LARGE SCALE GENOMIC DNA]</scope>
    <source>
        <strain evidence="11">DSM 133</strain>
    </source>
</reference>
<name>A0A182D1C3_BLAVI</name>
<dbReference type="InterPro" id="IPR022337">
    <property type="entry name" value="Inositol_monophosphatase_SuhB"/>
</dbReference>
<sequence>MVQAALKAGRSLKRDFGEVEELQVSLKGPANFVSIADRRAEQVVYTELKKARPDYGFLMEESGAVDGPDKSHRWLVDPLDGTTNFLHGIPHFAVSIGLERDGVPVAGVVYNPATDELFTAERGRGAFLNDRRLRVGARRDLGNAVITCGIPHLGRGDHDRFRRELTVVQTKAAGLRRLGAASLDLAWVAAGRFDGYWERHLSPWDIGAGIVLVREAGGYVSDIAGGDDMLATGDILAGNEAIQRSLLTTLKTA</sequence>
<dbReference type="GO" id="GO:0007165">
    <property type="term" value="P:signal transduction"/>
    <property type="evidence" value="ECO:0007669"/>
    <property type="project" value="TreeGrafter"/>
</dbReference>
<evidence type="ECO:0000256" key="8">
    <source>
        <dbReference type="ARBA" id="ARBA00022842"/>
    </source>
</evidence>
<dbReference type="CDD" id="cd01639">
    <property type="entry name" value="IMPase"/>
    <property type="match status" value="1"/>
</dbReference>
<dbReference type="Pfam" id="PF00459">
    <property type="entry name" value="Inositol_P"/>
    <property type="match status" value="1"/>
</dbReference>
<evidence type="ECO:0000256" key="5">
    <source>
        <dbReference type="ARBA" id="ARBA00019784"/>
    </source>
</evidence>
<evidence type="ECO:0000313" key="11">
    <source>
        <dbReference type="EMBL" id="BAR98691.1"/>
    </source>
</evidence>
<dbReference type="PANTHER" id="PTHR20854:SF4">
    <property type="entry name" value="INOSITOL-1-MONOPHOSPHATASE-RELATED"/>
    <property type="match status" value="1"/>
</dbReference>
<gene>
    <name evidence="11" type="ORF">BV133_1098</name>
</gene>
<dbReference type="FunFam" id="3.30.540.10:FF:000003">
    <property type="entry name" value="Inositol-1-monophosphatase"/>
    <property type="match status" value="1"/>
</dbReference>
<dbReference type="PATRIC" id="fig|1079.8.peg.1136"/>
<dbReference type="PRINTS" id="PR01959">
    <property type="entry name" value="SBIMPHPHTASE"/>
</dbReference>
<evidence type="ECO:0000256" key="1">
    <source>
        <dbReference type="ARBA" id="ARBA00001033"/>
    </source>
</evidence>
<comment type="cofactor">
    <cofactor evidence="2 9 10">
        <name>Mg(2+)</name>
        <dbReference type="ChEBI" id="CHEBI:18420"/>
    </cofactor>
</comment>
<dbReference type="InterPro" id="IPR033942">
    <property type="entry name" value="IMPase"/>
</dbReference>
<dbReference type="PROSITE" id="PS00629">
    <property type="entry name" value="IMP_1"/>
    <property type="match status" value="1"/>
</dbReference>
<dbReference type="SUPFAM" id="SSF56655">
    <property type="entry name" value="Carbohydrate phosphatase"/>
    <property type="match status" value="1"/>
</dbReference>
<dbReference type="Gene3D" id="3.30.540.10">
    <property type="entry name" value="Fructose-1,6-Bisphosphatase, subunit A, domain 1"/>
    <property type="match status" value="1"/>
</dbReference>
<evidence type="ECO:0000256" key="6">
    <source>
        <dbReference type="ARBA" id="ARBA00022723"/>
    </source>
</evidence>
<evidence type="ECO:0000256" key="10">
    <source>
        <dbReference type="RuleBase" id="RU364068"/>
    </source>
</evidence>
<feature type="binding site" evidence="9">
    <location>
        <position position="80"/>
    </location>
    <ligand>
        <name>Mg(2+)</name>
        <dbReference type="ChEBI" id="CHEBI:18420"/>
        <label>1</label>
        <note>catalytic</note>
    </ligand>
</feature>
<dbReference type="InterPro" id="IPR000760">
    <property type="entry name" value="Inositol_monophosphatase-like"/>
</dbReference>
<keyword evidence="7 10" id="KW-0378">Hydrolase</keyword>
<dbReference type="EMBL" id="AP014854">
    <property type="protein sequence ID" value="BAR98691.1"/>
    <property type="molecule type" value="Genomic_DNA"/>
</dbReference>
<evidence type="ECO:0000256" key="4">
    <source>
        <dbReference type="ARBA" id="ARBA00013106"/>
    </source>
</evidence>
<organism evidence="11">
    <name type="scientific">Blastochloris viridis</name>
    <name type="common">Rhodopseudomonas viridis</name>
    <dbReference type="NCBI Taxonomy" id="1079"/>
    <lineage>
        <taxon>Bacteria</taxon>
        <taxon>Pseudomonadati</taxon>
        <taxon>Pseudomonadota</taxon>
        <taxon>Alphaproteobacteria</taxon>
        <taxon>Hyphomicrobiales</taxon>
        <taxon>Blastochloridaceae</taxon>
        <taxon>Blastochloris</taxon>
    </lineage>
</organism>
<evidence type="ECO:0000256" key="9">
    <source>
        <dbReference type="PIRSR" id="PIRSR600760-2"/>
    </source>
</evidence>
<dbReference type="PRINTS" id="PR00377">
    <property type="entry name" value="IMPHPHTASES"/>
</dbReference>
<dbReference type="GO" id="GO:0046872">
    <property type="term" value="F:metal ion binding"/>
    <property type="evidence" value="ECO:0007669"/>
    <property type="project" value="UniProtKB-KW"/>
</dbReference>
<evidence type="ECO:0000256" key="3">
    <source>
        <dbReference type="ARBA" id="ARBA00009759"/>
    </source>
</evidence>
<proteinExistence type="inferred from homology"/>
<dbReference type="PANTHER" id="PTHR20854">
    <property type="entry name" value="INOSITOL MONOPHOSPHATASE"/>
    <property type="match status" value="1"/>
</dbReference>
<keyword evidence="8 9" id="KW-0460">Magnesium</keyword>
<dbReference type="InterPro" id="IPR020583">
    <property type="entry name" value="Inositol_monoP_metal-BS"/>
</dbReference>
<keyword evidence="6 9" id="KW-0479">Metal-binding</keyword>
<feature type="binding site" evidence="9">
    <location>
        <position position="205"/>
    </location>
    <ligand>
        <name>Mg(2+)</name>
        <dbReference type="ChEBI" id="CHEBI:18420"/>
        <label>1</label>
        <note>catalytic</note>
    </ligand>
</feature>
<comment type="similarity">
    <text evidence="3 10">Belongs to the inositol monophosphatase superfamily.</text>
</comment>
<feature type="binding site" evidence="9">
    <location>
        <position position="77"/>
    </location>
    <ligand>
        <name>Mg(2+)</name>
        <dbReference type="ChEBI" id="CHEBI:18420"/>
        <label>1</label>
        <note>catalytic</note>
    </ligand>
</feature>
<evidence type="ECO:0000256" key="2">
    <source>
        <dbReference type="ARBA" id="ARBA00001946"/>
    </source>
</evidence>
<feature type="binding site" evidence="9">
    <location>
        <position position="79"/>
    </location>
    <ligand>
        <name>Mg(2+)</name>
        <dbReference type="ChEBI" id="CHEBI:18420"/>
        <label>1</label>
        <note>catalytic</note>
    </ligand>
</feature>
<evidence type="ECO:0000256" key="7">
    <source>
        <dbReference type="ARBA" id="ARBA00022801"/>
    </source>
</evidence>
<dbReference type="EC" id="3.1.3.25" evidence="4 10"/>
<dbReference type="GO" id="GO:0008934">
    <property type="term" value="F:inositol monophosphate 1-phosphatase activity"/>
    <property type="evidence" value="ECO:0007669"/>
    <property type="project" value="InterPro"/>
</dbReference>
<accession>A0A182D1C3</accession>
<comment type="catalytic activity">
    <reaction evidence="1 10">
        <text>a myo-inositol phosphate + H2O = myo-inositol + phosphate</text>
        <dbReference type="Rhea" id="RHEA:24056"/>
        <dbReference type="ChEBI" id="CHEBI:15377"/>
        <dbReference type="ChEBI" id="CHEBI:17268"/>
        <dbReference type="ChEBI" id="CHEBI:43474"/>
        <dbReference type="ChEBI" id="CHEBI:84139"/>
        <dbReference type="EC" id="3.1.3.25"/>
    </reaction>
</comment>